<accession>A0ABX1YP08</accession>
<sequence length="283" mass="30993">MEHTLQAHYKTLICGATCSGIGAALAAPESTLVVERSAAVGQEYIESFNPGRNDGPIPLSSFGRSFVLELRQRNLTGAALEPVHLPGLHPVLCRRLLDARVQVLLLTEILEIRQLPAGFEVDLFNASGLRTVTADRIIDTTTCRVSRPAEIRPSGRSLNAYIHTGIADQGLPAASDPGVEFVQGRFSAEHIVKWTLAADDDWPAARNGLLSYWHTRPSVLLPWTIAAIASVFDCEVQRGLQLVMDGWFWLPSKGYGHPVEAIDQGYVHQKRWEGAADGARRKV</sequence>
<dbReference type="Proteomes" id="UP000596857">
    <property type="component" value="Unassembled WGS sequence"/>
</dbReference>
<keyword evidence="2" id="KW-1185">Reference proteome</keyword>
<organism evidence="1 2">
    <name type="scientific">Paenibacillus phytohabitans</name>
    <dbReference type="NCBI Taxonomy" id="2654978"/>
    <lineage>
        <taxon>Bacteria</taxon>
        <taxon>Bacillati</taxon>
        <taxon>Bacillota</taxon>
        <taxon>Bacilli</taxon>
        <taxon>Bacillales</taxon>
        <taxon>Paenibacillaceae</taxon>
        <taxon>Paenibacillus</taxon>
    </lineage>
</organism>
<reference evidence="1 2" key="1">
    <citation type="submission" date="2019-10" db="EMBL/GenBank/DDBJ databases">
        <title>Description of Paenibacillus terricola sp. nov.</title>
        <authorList>
            <person name="Carlier A."/>
            <person name="Qi S."/>
        </authorList>
    </citation>
    <scope>NUCLEOTIDE SEQUENCE [LARGE SCALE GENOMIC DNA]</scope>
    <source>
        <strain evidence="1 2">LMG 31459</strain>
    </source>
</reference>
<dbReference type="EMBL" id="WHOB01000069">
    <property type="protein sequence ID" value="NOU82259.1"/>
    <property type="molecule type" value="Genomic_DNA"/>
</dbReference>
<comment type="caution">
    <text evidence="1">The sequence shown here is derived from an EMBL/GenBank/DDBJ whole genome shotgun (WGS) entry which is preliminary data.</text>
</comment>
<evidence type="ECO:0000313" key="1">
    <source>
        <dbReference type="EMBL" id="NOU82259.1"/>
    </source>
</evidence>
<gene>
    <name evidence="1" type="ORF">GC101_25665</name>
</gene>
<protein>
    <submittedName>
        <fullName evidence="1">Uncharacterized protein</fullName>
    </submittedName>
</protein>
<evidence type="ECO:0000313" key="2">
    <source>
        <dbReference type="Proteomes" id="UP000596857"/>
    </source>
</evidence>
<dbReference type="SUPFAM" id="SSF51905">
    <property type="entry name" value="FAD/NAD(P)-binding domain"/>
    <property type="match status" value="1"/>
</dbReference>
<dbReference type="InterPro" id="IPR036188">
    <property type="entry name" value="FAD/NAD-bd_sf"/>
</dbReference>
<proteinExistence type="predicted"/>
<name>A0ABX1YP08_9BACL</name>